<accession>A0A9X1LJ51</accession>
<name>A0A9X1LJ51_9FLAO</name>
<dbReference type="Proteomes" id="UP001139414">
    <property type="component" value="Unassembled WGS sequence"/>
</dbReference>
<reference evidence="2" key="1">
    <citation type="submission" date="2021-10" db="EMBL/GenBank/DDBJ databases">
        <title>Gramella sp. ASW11-100T, isolated from marine sediment.</title>
        <authorList>
            <person name="Xia C."/>
        </authorList>
    </citation>
    <scope>NUCLEOTIDE SEQUENCE</scope>
    <source>
        <strain evidence="2">ASW11-100</strain>
    </source>
</reference>
<sequence length="298" mass="35637">MRKNSTSKHAPLVSICIPTYNGDKYLKEALESVQKQSYENLEVIFSDDNSKDQTMKIILEFKKRFHSPVYIYHHTPKGIGSNWNNCVKRANGKYIKFLFQDDILLPECVEKLVLLAEKDKQVGLVFCRRNFLFEQEKSKFNAWLKYHKELHVHWKSIIFRDNDIISGKKLLRDNHILSFPQNKIGEPSAVLIRTECFNRLGYFEESLQQALDVEYWLRIMKRYKVGFLEDQLISFRIHQDQATQLNQSKGINEKELLEKLCYKRVFWHLNSSVRWKLFKSINRNHPIRRISYLYNKKK</sequence>
<protein>
    <submittedName>
        <fullName evidence="2">Glycosyltransferase family 2 protein</fullName>
    </submittedName>
</protein>
<evidence type="ECO:0000313" key="3">
    <source>
        <dbReference type="Proteomes" id="UP001139414"/>
    </source>
</evidence>
<dbReference type="EMBL" id="JAJBZG010000004">
    <property type="protein sequence ID" value="MCB7481328.1"/>
    <property type="molecule type" value="Genomic_DNA"/>
</dbReference>
<dbReference type="GO" id="GO:0016758">
    <property type="term" value="F:hexosyltransferase activity"/>
    <property type="evidence" value="ECO:0007669"/>
    <property type="project" value="UniProtKB-ARBA"/>
</dbReference>
<comment type="caution">
    <text evidence="2">The sequence shown here is derived from an EMBL/GenBank/DDBJ whole genome shotgun (WGS) entry which is preliminary data.</text>
</comment>
<dbReference type="PANTHER" id="PTHR22916">
    <property type="entry name" value="GLYCOSYLTRANSFERASE"/>
    <property type="match status" value="1"/>
</dbReference>
<dbReference type="InterPro" id="IPR001173">
    <property type="entry name" value="Glyco_trans_2-like"/>
</dbReference>
<dbReference type="Gene3D" id="3.90.550.10">
    <property type="entry name" value="Spore Coat Polysaccharide Biosynthesis Protein SpsA, Chain A"/>
    <property type="match status" value="1"/>
</dbReference>
<feature type="domain" description="Glycosyltransferase 2-like" evidence="1">
    <location>
        <begin position="14"/>
        <end position="133"/>
    </location>
</feature>
<dbReference type="Pfam" id="PF00535">
    <property type="entry name" value="Glycos_transf_2"/>
    <property type="match status" value="1"/>
</dbReference>
<dbReference type="RefSeq" id="WP_229340163.1">
    <property type="nucleotide sequence ID" value="NZ_JAJBZG010000004.1"/>
</dbReference>
<dbReference type="InterPro" id="IPR029044">
    <property type="entry name" value="Nucleotide-diphossugar_trans"/>
</dbReference>
<keyword evidence="3" id="KW-1185">Reference proteome</keyword>
<dbReference type="SUPFAM" id="SSF53448">
    <property type="entry name" value="Nucleotide-diphospho-sugar transferases"/>
    <property type="match status" value="1"/>
</dbReference>
<evidence type="ECO:0000259" key="1">
    <source>
        <dbReference type="Pfam" id="PF00535"/>
    </source>
</evidence>
<dbReference type="CDD" id="cd00761">
    <property type="entry name" value="Glyco_tranf_GTA_type"/>
    <property type="match status" value="1"/>
</dbReference>
<organism evidence="2 3">
    <name type="scientific">Christiangramia sediminis</name>
    <dbReference type="NCBI Taxonomy" id="2881336"/>
    <lineage>
        <taxon>Bacteria</taxon>
        <taxon>Pseudomonadati</taxon>
        <taxon>Bacteroidota</taxon>
        <taxon>Flavobacteriia</taxon>
        <taxon>Flavobacteriales</taxon>
        <taxon>Flavobacteriaceae</taxon>
        <taxon>Christiangramia</taxon>
    </lineage>
</organism>
<evidence type="ECO:0000313" key="2">
    <source>
        <dbReference type="EMBL" id="MCB7481328.1"/>
    </source>
</evidence>
<dbReference type="AlphaFoldDB" id="A0A9X1LJ51"/>
<dbReference type="PANTHER" id="PTHR22916:SF3">
    <property type="entry name" value="UDP-GLCNAC:BETAGAL BETA-1,3-N-ACETYLGLUCOSAMINYLTRANSFERASE-LIKE PROTEIN 1"/>
    <property type="match status" value="1"/>
</dbReference>
<gene>
    <name evidence="2" type="ORF">LGQ90_08665</name>
</gene>
<proteinExistence type="predicted"/>